<comment type="subcellular location">
    <subcellularLocation>
        <location evidence="1">Cell membrane</location>
        <topology evidence="1">Single-pass type I membrane protein</topology>
    </subcellularLocation>
</comment>
<name>A0AAP0F5S1_9MAGN</name>
<comment type="caution">
    <text evidence="25">The sequence shown here is derived from an EMBL/GenBank/DDBJ whole genome shotgun (WGS) entry which is preliminary data.</text>
</comment>
<evidence type="ECO:0000256" key="10">
    <source>
        <dbReference type="ARBA" id="ARBA00022737"/>
    </source>
</evidence>
<evidence type="ECO:0000256" key="21">
    <source>
        <dbReference type="SAM" id="Phobius"/>
    </source>
</evidence>
<feature type="chain" id="PRO_5042997892" description="Cysteine-rich receptor-like protein kinase 2" evidence="22">
    <location>
        <begin position="28"/>
        <end position="541"/>
    </location>
</feature>
<dbReference type="PROSITE" id="PS50011">
    <property type="entry name" value="PROTEIN_KINASE_DOM"/>
    <property type="match status" value="1"/>
</dbReference>
<evidence type="ECO:0000256" key="15">
    <source>
        <dbReference type="ARBA" id="ARBA00023136"/>
    </source>
</evidence>
<keyword evidence="8 21" id="KW-0812">Transmembrane</keyword>
<evidence type="ECO:0000256" key="22">
    <source>
        <dbReference type="SAM" id="SignalP"/>
    </source>
</evidence>
<dbReference type="SUPFAM" id="SSF56112">
    <property type="entry name" value="Protein kinase-like (PK-like)"/>
    <property type="match status" value="1"/>
</dbReference>
<reference evidence="25 26" key="1">
    <citation type="submission" date="2024-01" db="EMBL/GenBank/DDBJ databases">
        <title>Genome assemblies of Stephania.</title>
        <authorList>
            <person name="Yang L."/>
        </authorList>
    </citation>
    <scope>NUCLEOTIDE SEQUENCE [LARGE SCALE GENOMIC DNA]</scope>
    <source>
        <strain evidence="25">JXDWG</strain>
        <tissue evidence="25">Leaf</tissue>
    </source>
</reference>
<protein>
    <recommendedName>
        <fullName evidence="27">Cysteine-rich receptor-like protein kinase 2</fullName>
    </recommendedName>
</protein>
<comment type="similarity">
    <text evidence="2">In the N-terminal section; belongs to the leguminous lectin family.</text>
</comment>
<evidence type="ECO:0000256" key="7">
    <source>
        <dbReference type="ARBA" id="ARBA00022679"/>
    </source>
</evidence>
<dbReference type="AlphaFoldDB" id="A0AAP0F5S1"/>
<dbReference type="CDD" id="cd23509">
    <property type="entry name" value="Gnk2-like"/>
    <property type="match status" value="1"/>
</dbReference>
<organism evidence="25 26">
    <name type="scientific">Stephania cephalantha</name>
    <dbReference type="NCBI Taxonomy" id="152367"/>
    <lineage>
        <taxon>Eukaryota</taxon>
        <taxon>Viridiplantae</taxon>
        <taxon>Streptophyta</taxon>
        <taxon>Embryophyta</taxon>
        <taxon>Tracheophyta</taxon>
        <taxon>Spermatophyta</taxon>
        <taxon>Magnoliopsida</taxon>
        <taxon>Ranunculales</taxon>
        <taxon>Menispermaceae</taxon>
        <taxon>Menispermoideae</taxon>
        <taxon>Cissampelideae</taxon>
        <taxon>Stephania</taxon>
    </lineage>
</organism>
<evidence type="ECO:0000256" key="5">
    <source>
        <dbReference type="ARBA" id="ARBA00022527"/>
    </source>
</evidence>
<keyword evidence="7" id="KW-0808">Transferase</keyword>
<dbReference type="GO" id="GO:0002229">
    <property type="term" value="P:defense response to oomycetes"/>
    <property type="evidence" value="ECO:0007669"/>
    <property type="project" value="UniProtKB-ARBA"/>
</dbReference>
<evidence type="ECO:0000256" key="18">
    <source>
        <dbReference type="ARBA" id="ARBA00047558"/>
    </source>
</evidence>
<dbReference type="Pfam" id="PF01657">
    <property type="entry name" value="Stress-antifung"/>
    <property type="match status" value="1"/>
</dbReference>
<evidence type="ECO:0000256" key="17">
    <source>
        <dbReference type="ARBA" id="ARBA00023180"/>
    </source>
</evidence>
<feature type="transmembrane region" description="Helical" evidence="21">
    <location>
        <begin position="254"/>
        <end position="277"/>
    </location>
</feature>
<evidence type="ECO:0000256" key="3">
    <source>
        <dbReference type="ARBA" id="ARBA00010217"/>
    </source>
</evidence>
<keyword evidence="13 20" id="KW-0067">ATP-binding</keyword>
<dbReference type="Gene3D" id="3.30.200.20">
    <property type="entry name" value="Phosphorylase Kinase, domain 1"/>
    <property type="match status" value="1"/>
</dbReference>
<evidence type="ECO:0000256" key="14">
    <source>
        <dbReference type="ARBA" id="ARBA00022989"/>
    </source>
</evidence>
<feature type="binding site" evidence="20">
    <location>
        <position position="347"/>
    </location>
    <ligand>
        <name>ATP</name>
        <dbReference type="ChEBI" id="CHEBI:30616"/>
    </ligand>
</feature>
<dbReference type="GO" id="GO:0005886">
    <property type="term" value="C:plasma membrane"/>
    <property type="evidence" value="ECO:0007669"/>
    <property type="project" value="UniProtKB-SubCell"/>
</dbReference>
<dbReference type="InterPro" id="IPR052059">
    <property type="entry name" value="CR_Ser/Thr_kinase"/>
</dbReference>
<evidence type="ECO:0000256" key="8">
    <source>
        <dbReference type="ARBA" id="ARBA00022692"/>
    </source>
</evidence>
<evidence type="ECO:0000256" key="20">
    <source>
        <dbReference type="PROSITE-ProRule" id="PRU10141"/>
    </source>
</evidence>
<keyword evidence="17" id="KW-0325">Glycoprotein</keyword>
<evidence type="ECO:0000313" key="25">
    <source>
        <dbReference type="EMBL" id="KAK9104420.1"/>
    </source>
</evidence>
<dbReference type="InterPro" id="IPR008271">
    <property type="entry name" value="Ser/Thr_kinase_AS"/>
</dbReference>
<comment type="catalytic activity">
    <reaction evidence="18">
        <text>L-seryl-[protein] + ATP = O-phospho-L-seryl-[protein] + ADP + H(+)</text>
        <dbReference type="Rhea" id="RHEA:17989"/>
        <dbReference type="Rhea" id="RHEA-COMP:9863"/>
        <dbReference type="Rhea" id="RHEA-COMP:11604"/>
        <dbReference type="ChEBI" id="CHEBI:15378"/>
        <dbReference type="ChEBI" id="CHEBI:29999"/>
        <dbReference type="ChEBI" id="CHEBI:30616"/>
        <dbReference type="ChEBI" id="CHEBI:83421"/>
        <dbReference type="ChEBI" id="CHEBI:456216"/>
    </reaction>
</comment>
<feature type="signal peptide" evidence="22">
    <location>
        <begin position="1"/>
        <end position="27"/>
    </location>
</feature>
<dbReference type="InterPro" id="IPR017441">
    <property type="entry name" value="Protein_kinase_ATP_BS"/>
</dbReference>
<evidence type="ECO:0008006" key="27">
    <source>
        <dbReference type="Google" id="ProtNLM"/>
    </source>
</evidence>
<dbReference type="Pfam" id="PF07714">
    <property type="entry name" value="PK_Tyr_Ser-Thr"/>
    <property type="match status" value="1"/>
</dbReference>
<dbReference type="InterPro" id="IPR011009">
    <property type="entry name" value="Kinase-like_dom_sf"/>
</dbReference>
<proteinExistence type="inferred from homology"/>
<evidence type="ECO:0000256" key="4">
    <source>
        <dbReference type="ARBA" id="ARBA00022475"/>
    </source>
</evidence>
<dbReference type="PROSITE" id="PS51473">
    <property type="entry name" value="GNK2"/>
    <property type="match status" value="1"/>
</dbReference>
<keyword evidence="12" id="KW-0418">Kinase</keyword>
<dbReference type="SMART" id="SM00220">
    <property type="entry name" value="S_TKc"/>
    <property type="match status" value="1"/>
</dbReference>
<dbReference type="InterPro" id="IPR000719">
    <property type="entry name" value="Prot_kinase_dom"/>
</dbReference>
<evidence type="ECO:0000313" key="26">
    <source>
        <dbReference type="Proteomes" id="UP001419268"/>
    </source>
</evidence>
<feature type="domain" description="Gnk2-homologous" evidence="24">
    <location>
        <begin position="31"/>
        <end position="132"/>
    </location>
</feature>
<keyword evidence="15 21" id="KW-0472">Membrane</keyword>
<keyword evidence="11 20" id="KW-0547">Nucleotide-binding</keyword>
<keyword evidence="4" id="KW-1003">Cell membrane</keyword>
<dbReference type="PANTHER" id="PTHR47973">
    <property type="entry name" value="CYSTEINE-RICH RECEPTOR-LIKE PROTEIN KINASE 3"/>
    <property type="match status" value="1"/>
</dbReference>
<dbReference type="GO" id="GO:0005524">
    <property type="term" value="F:ATP binding"/>
    <property type="evidence" value="ECO:0007669"/>
    <property type="project" value="UniProtKB-UniRule"/>
</dbReference>
<comment type="similarity">
    <text evidence="3">In the C-terminal section; belongs to the protein kinase superfamily. Ser/Thr protein kinase family.</text>
</comment>
<dbReference type="Gene3D" id="3.30.430.20">
    <property type="entry name" value="Gnk2 domain, C-X8-C-X2-C motif"/>
    <property type="match status" value="1"/>
</dbReference>
<gene>
    <name evidence="25" type="ORF">Scep_021264</name>
</gene>
<dbReference type="Proteomes" id="UP001419268">
    <property type="component" value="Unassembled WGS sequence"/>
</dbReference>
<accession>A0AAP0F5S1</accession>
<dbReference type="PROSITE" id="PS00107">
    <property type="entry name" value="PROTEIN_KINASE_ATP"/>
    <property type="match status" value="1"/>
</dbReference>
<dbReference type="PROSITE" id="PS00108">
    <property type="entry name" value="PROTEIN_KINASE_ST"/>
    <property type="match status" value="1"/>
</dbReference>
<evidence type="ECO:0000256" key="2">
    <source>
        <dbReference type="ARBA" id="ARBA00008536"/>
    </source>
</evidence>
<keyword evidence="14 21" id="KW-1133">Transmembrane helix</keyword>
<keyword evidence="9 22" id="KW-0732">Signal</keyword>
<evidence type="ECO:0000256" key="16">
    <source>
        <dbReference type="ARBA" id="ARBA00023170"/>
    </source>
</evidence>
<comment type="catalytic activity">
    <reaction evidence="19">
        <text>L-threonyl-[protein] + ATP = O-phospho-L-threonyl-[protein] + ADP + H(+)</text>
        <dbReference type="Rhea" id="RHEA:46608"/>
        <dbReference type="Rhea" id="RHEA-COMP:11060"/>
        <dbReference type="Rhea" id="RHEA-COMP:11605"/>
        <dbReference type="ChEBI" id="CHEBI:15378"/>
        <dbReference type="ChEBI" id="CHEBI:30013"/>
        <dbReference type="ChEBI" id="CHEBI:30616"/>
        <dbReference type="ChEBI" id="CHEBI:61977"/>
        <dbReference type="ChEBI" id="CHEBI:456216"/>
    </reaction>
</comment>
<sequence length="541" mass="58686">MAKPLDSTLLLPLLLLTFSLTIETSWCDPRTQVVQFKCGSQLEHNRTQFMSNFISTMDSISSQMRTTGFGQVTVGSGPDANFGLAQCHGDLTLLDCVLCYAQMRTLLPSCFPYNAGTVYLDGCFMRVQNYSFYDEISGVDDNLICGNRTVERREYGEAVRRELKGAVERAVAESGGGFGRGGEGEGSGEWRSGVLRGGGGLGGGGVFAGTAGGGGGGGGGLHTGCFVRYSDVDFLNEVVGSGGGGGRSRVSGKVIAVIVVLSVAVLLLGATMGVYVLKQRRMRQKRKALDYAVEMEMAITLHNSLKFEYSTLQKATKSFSSENKLGQGGFGMVYKGSLADGREIAVKRLFLNNRHRATDFFNEVNIIGSVQHKNLVRLLGCSCFGPESLLVYEFLANQSLERFIFDPILGKELDWDKRFEIIVGTAEGLAYLHENSEIRIIHRDIKASNILLDARFKAKIADFGLARTFQEDKSHISTVIAGTLGYMAPEYLAHGQLTEKADVYSFGVLLLEIVTGMQNNNSKGSEFSDSVVVSPDHVEIA</sequence>
<keyword evidence="16" id="KW-0675">Receptor</keyword>
<keyword evidence="10" id="KW-0677">Repeat</keyword>
<keyword evidence="5" id="KW-0723">Serine/threonine-protein kinase</keyword>
<feature type="domain" description="Protein kinase" evidence="23">
    <location>
        <begin position="319"/>
        <end position="541"/>
    </location>
</feature>
<evidence type="ECO:0000256" key="6">
    <source>
        <dbReference type="ARBA" id="ARBA00022553"/>
    </source>
</evidence>
<evidence type="ECO:0000256" key="19">
    <source>
        <dbReference type="ARBA" id="ARBA00047951"/>
    </source>
</evidence>
<evidence type="ECO:0000259" key="24">
    <source>
        <dbReference type="PROSITE" id="PS51473"/>
    </source>
</evidence>
<dbReference type="GO" id="GO:0004674">
    <property type="term" value="F:protein serine/threonine kinase activity"/>
    <property type="evidence" value="ECO:0007669"/>
    <property type="project" value="UniProtKB-KW"/>
</dbReference>
<dbReference type="InterPro" id="IPR002902">
    <property type="entry name" value="GNK2"/>
</dbReference>
<dbReference type="InterPro" id="IPR001245">
    <property type="entry name" value="Ser-Thr/Tyr_kinase_cat_dom"/>
</dbReference>
<dbReference type="FunFam" id="1.10.510.10:FF:000240">
    <property type="entry name" value="Lectin-domain containing receptor kinase A4.3"/>
    <property type="match status" value="1"/>
</dbReference>
<dbReference type="FunFam" id="3.30.200.20:FF:001208">
    <property type="entry name" value="Putative DUF26-domain receptor-like protein kinase family protein"/>
    <property type="match status" value="1"/>
</dbReference>
<keyword evidence="6" id="KW-0597">Phosphoprotein</keyword>
<evidence type="ECO:0000256" key="13">
    <source>
        <dbReference type="ARBA" id="ARBA00022840"/>
    </source>
</evidence>
<dbReference type="FunFam" id="3.30.430.20:FF:000005">
    <property type="entry name" value="Cysteine-rich receptor-like protein kinase 2"/>
    <property type="match status" value="1"/>
</dbReference>
<evidence type="ECO:0000256" key="12">
    <source>
        <dbReference type="ARBA" id="ARBA00022777"/>
    </source>
</evidence>
<keyword evidence="26" id="KW-1185">Reference proteome</keyword>
<dbReference type="InterPro" id="IPR038408">
    <property type="entry name" value="GNK2_sf"/>
</dbReference>
<dbReference type="EMBL" id="JBBNAG010000009">
    <property type="protein sequence ID" value="KAK9104420.1"/>
    <property type="molecule type" value="Genomic_DNA"/>
</dbReference>
<dbReference type="Gene3D" id="1.10.510.10">
    <property type="entry name" value="Transferase(Phosphotransferase) domain 1"/>
    <property type="match status" value="1"/>
</dbReference>
<evidence type="ECO:0000256" key="11">
    <source>
        <dbReference type="ARBA" id="ARBA00022741"/>
    </source>
</evidence>
<evidence type="ECO:0000259" key="23">
    <source>
        <dbReference type="PROSITE" id="PS50011"/>
    </source>
</evidence>
<evidence type="ECO:0000256" key="1">
    <source>
        <dbReference type="ARBA" id="ARBA00004251"/>
    </source>
</evidence>
<evidence type="ECO:0000256" key="9">
    <source>
        <dbReference type="ARBA" id="ARBA00022729"/>
    </source>
</evidence>